<evidence type="ECO:0000256" key="4">
    <source>
        <dbReference type="ARBA" id="ARBA00022729"/>
    </source>
</evidence>
<evidence type="ECO:0000256" key="5">
    <source>
        <dbReference type="ARBA" id="ARBA00022966"/>
    </source>
</evidence>
<dbReference type="RefSeq" id="WP_346822705.1">
    <property type="nucleotide sequence ID" value="NZ_JBDKWZ010000011.1"/>
</dbReference>
<name>A0AAW9SGC9_9BACT</name>
<evidence type="ECO:0000313" key="11">
    <source>
        <dbReference type="Proteomes" id="UP001403385"/>
    </source>
</evidence>
<evidence type="ECO:0000313" key="10">
    <source>
        <dbReference type="EMBL" id="MEN7549926.1"/>
    </source>
</evidence>
<dbReference type="SUPFAM" id="SSF49464">
    <property type="entry name" value="Carboxypeptidase regulatory domain-like"/>
    <property type="match status" value="2"/>
</dbReference>
<keyword evidence="3" id="KW-0812">Transmembrane</keyword>
<dbReference type="Pfam" id="PF03544">
    <property type="entry name" value="TonB_C"/>
    <property type="match status" value="1"/>
</dbReference>
<dbReference type="SUPFAM" id="SSF74653">
    <property type="entry name" value="TolA/TonB C-terminal domain"/>
    <property type="match status" value="1"/>
</dbReference>
<evidence type="ECO:0000256" key="2">
    <source>
        <dbReference type="ARBA" id="ARBA00010556"/>
    </source>
</evidence>
<evidence type="ECO:0000256" key="6">
    <source>
        <dbReference type="ARBA" id="ARBA00022989"/>
    </source>
</evidence>
<dbReference type="Pfam" id="PF00207">
    <property type="entry name" value="A2M"/>
    <property type="match status" value="1"/>
</dbReference>
<dbReference type="GO" id="GO:0004866">
    <property type="term" value="F:endopeptidase inhibitor activity"/>
    <property type="evidence" value="ECO:0007669"/>
    <property type="project" value="InterPro"/>
</dbReference>
<dbReference type="EMBL" id="JBDKWZ010000011">
    <property type="protein sequence ID" value="MEN7549926.1"/>
    <property type="molecule type" value="Genomic_DNA"/>
</dbReference>
<feature type="domain" description="TonB C-terminal" evidence="9">
    <location>
        <begin position="764"/>
        <end position="860"/>
    </location>
</feature>
<dbReference type="InterPro" id="IPR011625">
    <property type="entry name" value="A2M_N_BRD"/>
</dbReference>
<comment type="subcellular location">
    <subcellularLocation>
        <location evidence="1">Membrane</location>
        <topology evidence="1">Single-pass membrane protein</topology>
    </subcellularLocation>
</comment>
<dbReference type="Gene3D" id="2.60.40.690">
    <property type="entry name" value="Alpha-macroglobulin, receptor-binding domain"/>
    <property type="match status" value="1"/>
</dbReference>
<comment type="caution">
    <text evidence="10">The sequence shown here is derived from an EMBL/GenBank/DDBJ whole genome shotgun (WGS) entry which is preliminary data.</text>
</comment>
<dbReference type="Gene3D" id="2.60.40.1120">
    <property type="entry name" value="Carboxypeptidase-like, regulatory domain"/>
    <property type="match status" value="1"/>
</dbReference>
<evidence type="ECO:0000259" key="9">
    <source>
        <dbReference type="PROSITE" id="PS52015"/>
    </source>
</evidence>
<dbReference type="InterPro" id="IPR047565">
    <property type="entry name" value="Alpha-macroglob_thiol-ester_cl"/>
</dbReference>
<dbReference type="SMART" id="SM01359">
    <property type="entry name" value="A2M_N_2"/>
    <property type="match status" value="1"/>
</dbReference>
<evidence type="ECO:0000256" key="1">
    <source>
        <dbReference type="ARBA" id="ARBA00004167"/>
    </source>
</evidence>
<dbReference type="PROSITE" id="PS52015">
    <property type="entry name" value="TONB_CTD"/>
    <property type="match status" value="1"/>
</dbReference>
<reference evidence="10 11" key="1">
    <citation type="submission" date="2024-04" db="EMBL/GenBank/DDBJ databases">
        <title>Novel genus in family Flammeovirgaceae.</title>
        <authorList>
            <person name="Nguyen T.H."/>
            <person name="Vuong T.Q."/>
            <person name="Le H."/>
            <person name="Kim S.-G."/>
        </authorList>
    </citation>
    <scope>NUCLEOTIDE SEQUENCE [LARGE SCALE GENOMIC DNA]</scope>
    <source>
        <strain evidence="10 11">JCM 23209</strain>
    </source>
</reference>
<dbReference type="PANTHER" id="PTHR11412:SF136">
    <property type="entry name" value="CD109 ANTIGEN"/>
    <property type="match status" value="1"/>
</dbReference>
<dbReference type="GO" id="GO:0055085">
    <property type="term" value="P:transmembrane transport"/>
    <property type="evidence" value="ECO:0007669"/>
    <property type="project" value="InterPro"/>
</dbReference>
<evidence type="ECO:0000256" key="3">
    <source>
        <dbReference type="ARBA" id="ARBA00022692"/>
    </source>
</evidence>
<dbReference type="InterPro" id="IPR008930">
    <property type="entry name" value="Terpenoid_cyclase/PrenylTrfase"/>
</dbReference>
<dbReference type="NCBIfam" id="TIGR01352">
    <property type="entry name" value="tonB_Cterm"/>
    <property type="match status" value="1"/>
</dbReference>
<dbReference type="Pfam" id="PF07677">
    <property type="entry name" value="A2M_recep"/>
    <property type="match status" value="1"/>
</dbReference>
<keyword evidence="5" id="KW-0882">Thioester bond</keyword>
<dbReference type="Gene3D" id="1.50.10.20">
    <property type="match status" value="1"/>
</dbReference>
<keyword evidence="7" id="KW-0472">Membrane</keyword>
<dbReference type="InterPro" id="IPR037682">
    <property type="entry name" value="TonB_C"/>
</dbReference>
<dbReference type="Pfam" id="PF07678">
    <property type="entry name" value="TED_complement"/>
    <property type="match status" value="1"/>
</dbReference>
<dbReference type="GO" id="GO:0016020">
    <property type="term" value="C:membrane"/>
    <property type="evidence" value="ECO:0007669"/>
    <property type="project" value="UniProtKB-SubCell"/>
</dbReference>
<proteinExistence type="inferred from homology"/>
<dbReference type="InterPro" id="IPR009048">
    <property type="entry name" value="A-macroglobulin_rcpt-bd"/>
</dbReference>
<dbReference type="InterPro" id="IPR002890">
    <property type="entry name" value="MG2"/>
</dbReference>
<dbReference type="Pfam" id="PF01835">
    <property type="entry name" value="MG2"/>
    <property type="match status" value="1"/>
</dbReference>
<gene>
    <name evidence="10" type="ORF">AAG747_18520</name>
</gene>
<dbReference type="Proteomes" id="UP001403385">
    <property type="component" value="Unassembled WGS sequence"/>
</dbReference>
<dbReference type="InterPro" id="IPR008969">
    <property type="entry name" value="CarboxyPept-like_regulatory"/>
</dbReference>
<dbReference type="PANTHER" id="PTHR11412">
    <property type="entry name" value="MACROGLOBULIN / COMPLEMENT"/>
    <property type="match status" value="1"/>
</dbReference>
<dbReference type="SMART" id="SM01360">
    <property type="entry name" value="A2M"/>
    <property type="match status" value="1"/>
</dbReference>
<organism evidence="10 11">
    <name type="scientific">Rapidithrix thailandica</name>
    <dbReference type="NCBI Taxonomy" id="413964"/>
    <lineage>
        <taxon>Bacteria</taxon>
        <taxon>Pseudomonadati</taxon>
        <taxon>Bacteroidota</taxon>
        <taxon>Cytophagia</taxon>
        <taxon>Cytophagales</taxon>
        <taxon>Flammeovirgaceae</taxon>
        <taxon>Rapidithrix</taxon>
    </lineage>
</organism>
<dbReference type="SMART" id="SM01419">
    <property type="entry name" value="Thiol-ester_cl"/>
    <property type="match status" value="1"/>
</dbReference>
<comment type="similarity">
    <text evidence="2">Belongs to the protease inhibitor I39 (alpha-2-macroglobulin) family. Bacterial alpha-2-macroglobulin subfamily.</text>
</comment>
<accession>A0AAW9SGC9</accession>
<dbReference type="InterPro" id="IPR001599">
    <property type="entry name" value="Macroglobln_a2"/>
</dbReference>
<dbReference type="Pfam" id="PF13715">
    <property type="entry name" value="CarbopepD_reg_2"/>
    <property type="match status" value="1"/>
</dbReference>
<protein>
    <submittedName>
        <fullName evidence="10">TonB family protein</fullName>
    </submittedName>
</protein>
<dbReference type="InterPro" id="IPR050473">
    <property type="entry name" value="A2M/Complement_sys"/>
</dbReference>
<dbReference type="Pfam" id="PF07703">
    <property type="entry name" value="A2M_BRD"/>
    <property type="match status" value="1"/>
</dbReference>
<evidence type="ECO:0000256" key="7">
    <source>
        <dbReference type="ARBA" id="ARBA00023136"/>
    </source>
</evidence>
<keyword evidence="4" id="KW-0732">Signal</keyword>
<dbReference type="SUPFAM" id="SSF49410">
    <property type="entry name" value="Alpha-macroglobulin receptor domain"/>
    <property type="match status" value="1"/>
</dbReference>
<dbReference type="GO" id="GO:0005615">
    <property type="term" value="C:extracellular space"/>
    <property type="evidence" value="ECO:0007669"/>
    <property type="project" value="InterPro"/>
</dbReference>
<dbReference type="InterPro" id="IPR006260">
    <property type="entry name" value="TonB/TolA_C"/>
</dbReference>
<keyword evidence="11" id="KW-1185">Reference proteome</keyword>
<dbReference type="SUPFAM" id="SSF48239">
    <property type="entry name" value="Terpenoid cyclases/Protein prenyltransferases"/>
    <property type="match status" value="1"/>
</dbReference>
<evidence type="ECO:0000256" key="8">
    <source>
        <dbReference type="ARBA" id="ARBA00023157"/>
    </source>
</evidence>
<dbReference type="Gene3D" id="2.60.40.1930">
    <property type="match status" value="1"/>
</dbReference>
<dbReference type="SMART" id="SM01361">
    <property type="entry name" value="A2M_recep"/>
    <property type="match status" value="1"/>
</dbReference>
<dbReference type="InterPro" id="IPR011626">
    <property type="entry name" value="Alpha-macroglobulin_TED"/>
</dbReference>
<keyword evidence="6" id="KW-1133">Transmembrane helix</keyword>
<sequence length="1590" mass="177762">MKKLETYQHHLPQEKVYLHFDKPFYKPGDDLWFKAYLRNGSNLQASQTSEIIYVELINPKGTIEKELRLVAQNGWTKGDFHLDESSPGGMYKVKAYTQWMKNFGEDLFFEKDLQVQALVLPKLRMKLDFERKAYGPGDQVVATLDLATLSNQALAKHKFNYTAQLQGGEFNKGKGQTDANGKALVTFDLPEKLETNNGLLNITIDYEGSIESISRSIPIVLNAISLQFFPEGGDLLSEVESNVAFKALNEFGKPADVEGVVLNKDGEEVAVFSSFHQGMGAFTLTPEEGMSYSVQLTKPEGVAKKYTLPEVLPKGYRLSLESQTSGELNVNVHAPLKASLTLILQQGGTVYFKEEISAKEGENSFEIPTANVPAGVAQLTLFDRKQIARCERLVFVSPEKQLQVEISTDKEKYLPREKVEMTIRTKDEAGLPVPANLSLAVVDDKLISFADDKQDNILSYLLLSSEVKGNIEEPGFYFKKDEPKAQEALNYLLMTQGYRRFTWKEVLESTEASLKDRIKLPAEKAVVRGKILDPDTEAPELNAKITVLETEEVTYTDQEGKFEFKNLDLSIPVTLQMETKDGKTRIIQVNDYAQEYVVGQQFEGTVTDVLGTVLPEVSIVVKGTNISTVSDENGRFKLPVSDEDAIFVFSCVGYETKAINPSKVRSQKVVLKEEYKDLEQTFEAAGNIQQLNIRRKNKLFAMPEVAEVVQKQEMVEEIEIDLDVEIEEPELGFDEMLEMDEWVEVDPDIDALFMITEKLAQPEGGIEQFYQYLRNKIKYPEQALKLGREGRVFVQFVVERDGSITNAEVVKGIGAGCDEEALKVISNAPKWEPGQQDGQAVKMKMVLPVVFSTEGENENQGGAYFQVANQSHRKLITQKAQYHRTREFYAPVYQVGEVVETRTDFRQTIYWNPEVRIGKSGETTLTFYNSDEVTTFRATVEGVADEGLVGRQEFTYFTQLPFSMSTKVPPVLAFDDRVEVPVTLKNNTDKAVTGMLSVRTPEGFQLAGDFSPEVSVPAGSVKTITIPYVITHQKAGKGKFTMAFMSLGLRDAFEQTVEILPKGFPATVAFSGNELSQSFEVEINDLVEGSLSATFTAYPDVLTDLMAGIESILREPYGCFEQTSSSTYPNILALQYMEESGQFDPAVRKKALDLIDKGYKRLISFETAEKGYEWFGGVPAHEGLTAYGLMEFKDMEEVYASVDPKMVERTANWVMNRSDGQGGFKLSSQALDEFGRASQEVSNAYLINALTETGYGDVSKALEKANQEALSSKDAYRMALIAGAYFNENQKEKGQALLKELLKQVDKRGFEKLHAEHSITRSGGKSLQVETTSLVLLAMLKSGHPEIKHLQEGVDFLVNSREYGGFGSTQATILALKALTEYAKFSKSTASSGTIVLYRNSKKIASVPYEEGARGEIVIDHLEQYLKPGTQTLEVRFEDTQDALPYTLNVAWSTYTPKDSKLCKVGLDTKLSTEKAKLGETVRLTTVLENKTSEGQPMTLVKVGIPSGLSPQPWQLKELQEQQKVSYYEVTGNYVVFYFRSLKPKAKHTIHLDLKSEIPGDYVAPASSAYLYYTNEFKAWSGGERIRLVR</sequence>
<dbReference type="CDD" id="cd02891">
    <property type="entry name" value="A2M_like"/>
    <property type="match status" value="1"/>
</dbReference>
<dbReference type="InterPro" id="IPR036595">
    <property type="entry name" value="A-macroglobulin_rcpt-bd_sf"/>
</dbReference>
<keyword evidence="8" id="KW-1015">Disulfide bond</keyword>
<dbReference type="Gene3D" id="3.30.1150.10">
    <property type="match status" value="1"/>
</dbReference>